<dbReference type="InterPro" id="IPR011330">
    <property type="entry name" value="Glyco_hydro/deAcase_b/a-brl"/>
</dbReference>
<evidence type="ECO:0000313" key="6">
    <source>
        <dbReference type="EMBL" id="OWR02253.1"/>
    </source>
</evidence>
<keyword evidence="3" id="KW-0378">Hydrolase</keyword>
<dbReference type="Pfam" id="PF04794">
    <property type="entry name" value="YdjC"/>
    <property type="match status" value="1"/>
</dbReference>
<sequence>MSAARRLAVCADDFGQGPAVDRGILALAEQRRLTAVSCLVTPRRWPTAARALRGAQVATGLHLNLTEGEPLSPALRRHWPQFPRLGALLAMAGLGRLPPGLADEVQAQLSRFAEVRGAAPDFLDGHQHVHALPGVRHLVLAAARPWQRPVRNTGRVLGPGFGFKRAVIAACGGRVLARVARQQGVPQPSALVGVYDFDPAADYRTLVQGWLQTAPDGALLFCHPALGGSDPGDPIAAARQREAAYLASDLFVQDLAAAGVVLG</sequence>
<dbReference type="GO" id="GO:0016787">
    <property type="term" value="F:hydrolase activity"/>
    <property type="evidence" value="ECO:0007669"/>
    <property type="project" value="UniProtKB-KW"/>
</dbReference>
<dbReference type="GO" id="GO:0046872">
    <property type="term" value="F:metal ion binding"/>
    <property type="evidence" value="ECO:0007669"/>
    <property type="project" value="UniProtKB-KW"/>
</dbReference>
<dbReference type="Gene3D" id="3.20.20.370">
    <property type="entry name" value="Glycoside hydrolase/deacetylase"/>
    <property type="match status" value="1"/>
</dbReference>
<reference evidence="6 7" key="1">
    <citation type="journal article" date="2007" name="Int. J. Syst. Evol. Microbiol.">
        <title>Description of Pelomonas aquatica sp. nov. and Pelomonas puraquae sp. nov., isolated from industrial and haemodialysis water.</title>
        <authorList>
            <person name="Gomila M."/>
            <person name="Bowien B."/>
            <person name="Falsen E."/>
            <person name="Moore E.R."/>
            <person name="Lalucat J."/>
        </authorList>
    </citation>
    <scope>NUCLEOTIDE SEQUENCE [LARGE SCALE GENOMIC DNA]</scope>
    <source>
        <strain evidence="6 7">CCUG 52769</strain>
    </source>
</reference>
<dbReference type="GO" id="GO:0005975">
    <property type="term" value="P:carbohydrate metabolic process"/>
    <property type="evidence" value="ECO:0007669"/>
    <property type="project" value="InterPro"/>
</dbReference>
<keyword evidence="4" id="KW-0460">Magnesium</keyword>
<dbReference type="AlphaFoldDB" id="A0A254NAS6"/>
<dbReference type="Proteomes" id="UP000197446">
    <property type="component" value="Unassembled WGS sequence"/>
</dbReference>
<keyword evidence="5" id="KW-0119">Carbohydrate metabolism</keyword>
<evidence type="ECO:0000256" key="1">
    <source>
        <dbReference type="ARBA" id="ARBA00001946"/>
    </source>
</evidence>
<comment type="cofactor">
    <cofactor evidence="1">
        <name>Mg(2+)</name>
        <dbReference type="ChEBI" id="CHEBI:18420"/>
    </cofactor>
</comment>
<dbReference type="CDD" id="cd10807">
    <property type="entry name" value="YdjC_like_3"/>
    <property type="match status" value="1"/>
</dbReference>
<keyword evidence="2" id="KW-0479">Metal-binding</keyword>
<dbReference type="PANTHER" id="PTHR31609">
    <property type="entry name" value="YDJC DEACETYLASE FAMILY MEMBER"/>
    <property type="match status" value="1"/>
</dbReference>
<dbReference type="EMBL" id="NISI01000010">
    <property type="protein sequence ID" value="OWR02253.1"/>
    <property type="molecule type" value="Genomic_DNA"/>
</dbReference>
<dbReference type="GO" id="GO:0019213">
    <property type="term" value="F:deacetylase activity"/>
    <property type="evidence" value="ECO:0007669"/>
    <property type="project" value="TreeGrafter"/>
</dbReference>
<accession>A0A254NAS6</accession>
<comment type="caution">
    <text evidence="6">The sequence shown here is derived from an EMBL/GenBank/DDBJ whole genome shotgun (WGS) entry which is preliminary data.</text>
</comment>
<evidence type="ECO:0000256" key="4">
    <source>
        <dbReference type="ARBA" id="ARBA00022842"/>
    </source>
</evidence>
<dbReference type="OrthoDB" id="5295855at2"/>
<proteinExistence type="predicted"/>
<gene>
    <name evidence="6" type="ORF">CDO81_21205</name>
</gene>
<name>A0A254NAS6_9BURK</name>
<dbReference type="InterPro" id="IPR006879">
    <property type="entry name" value="YdjC-like"/>
</dbReference>
<organism evidence="6 7">
    <name type="scientific">Roseateles puraquae</name>
    <dbReference type="NCBI Taxonomy" id="431059"/>
    <lineage>
        <taxon>Bacteria</taxon>
        <taxon>Pseudomonadati</taxon>
        <taxon>Pseudomonadota</taxon>
        <taxon>Betaproteobacteria</taxon>
        <taxon>Burkholderiales</taxon>
        <taxon>Sphaerotilaceae</taxon>
        <taxon>Roseateles</taxon>
    </lineage>
</organism>
<keyword evidence="7" id="KW-1185">Reference proteome</keyword>
<evidence type="ECO:0000256" key="5">
    <source>
        <dbReference type="ARBA" id="ARBA00023277"/>
    </source>
</evidence>
<dbReference type="RefSeq" id="WP_088485229.1">
    <property type="nucleotide sequence ID" value="NZ_NISI01000010.1"/>
</dbReference>
<evidence type="ECO:0000256" key="3">
    <source>
        <dbReference type="ARBA" id="ARBA00022801"/>
    </source>
</evidence>
<evidence type="ECO:0000256" key="2">
    <source>
        <dbReference type="ARBA" id="ARBA00022723"/>
    </source>
</evidence>
<protein>
    <submittedName>
        <fullName evidence="6">Cellobiose phosphorylase</fullName>
    </submittedName>
</protein>
<dbReference type="PANTHER" id="PTHR31609:SF1">
    <property type="entry name" value="CARBOHYDRATE DEACETYLASE"/>
    <property type="match status" value="1"/>
</dbReference>
<evidence type="ECO:0000313" key="7">
    <source>
        <dbReference type="Proteomes" id="UP000197446"/>
    </source>
</evidence>
<dbReference type="SUPFAM" id="SSF88713">
    <property type="entry name" value="Glycoside hydrolase/deacetylase"/>
    <property type="match status" value="1"/>
</dbReference>